<evidence type="ECO:0000313" key="3">
    <source>
        <dbReference type="Proteomes" id="UP001196413"/>
    </source>
</evidence>
<gene>
    <name evidence="2" type="ORF">KIN20_016401</name>
</gene>
<evidence type="ECO:0000313" key="2">
    <source>
        <dbReference type="EMBL" id="KAJ1358091.1"/>
    </source>
</evidence>
<accession>A0AAD5QT66</accession>
<keyword evidence="1" id="KW-0812">Transmembrane</keyword>
<reference evidence="2" key="1">
    <citation type="submission" date="2021-06" db="EMBL/GenBank/DDBJ databases">
        <title>Parelaphostrongylus tenuis whole genome reference sequence.</title>
        <authorList>
            <person name="Garwood T.J."/>
            <person name="Larsen P.A."/>
            <person name="Fountain-Jones N.M."/>
            <person name="Garbe J.R."/>
            <person name="Macchietto M.G."/>
            <person name="Kania S.A."/>
            <person name="Gerhold R.W."/>
            <person name="Richards J.E."/>
            <person name="Wolf T.M."/>
        </authorList>
    </citation>
    <scope>NUCLEOTIDE SEQUENCE</scope>
    <source>
        <strain evidence="2">MNPRO001-30</strain>
        <tissue evidence="2">Meninges</tissue>
    </source>
</reference>
<keyword evidence="1" id="KW-0472">Membrane</keyword>
<name>A0AAD5QT66_PARTN</name>
<organism evidence="2 3">
    <name type="scientific">Parelaphostrongylus tenuis</name>
    <name type="common">Meningeal worm</name>
    <dbReference type="NCBI Taxonomy" id="148309"/>
    <lineage>
        <taxon>Eukaryota</taxon>
        <taxon>Metazoa</taxon>
        <taxon>Ecdysozoa</taxon>
        <taxon>Nematoda</taxon>
        <taxon>Chromadorea</taxon>
        <taxon>Rhabditida</taxon>
        <taxon>Rhabditina</taxon>
        <taxon>Rhabditomorpha</taxon>
        <taxon>Strongyloidea</taxon>
        <taxon>Metastrongylidae</taxon>
        <taxon>Parelaphostrongylus</taxon>
    </lineage>
</organism>
<proteinExistence type="predicted"/>
<sequence>MMLRNYFHVMMLLVFIPISTALYDTLIDRNVATSSAFNVPFQVFDKRNPLYGLYKKMFRGSRKPIYLDNTFFVKRS</sequence>
<feature type="transmembrane region" description="Helical" evidence="1">
    <location>
        <begin position="6"/>
        <end position="26"/>
    </location>
</feature>
<dbReference type="EMBL" id="JAHQIW010003295">
    <property type="protein sequence ID" value="KAJ1358091.1"/>
    <property type="molecule type" value="Genomic_DNA"/>
</dbReference>
<comment type="caution">
    <text evidence="2">The sequence shown here is derived from an EMBL/GenBank/DDBJ whole genome shotgun (WGS) entry which is preliminary data.</text>
</comment>
<dbReference type="Proteomes" id="UP001196413">
    <property type="component" value="Unassembled WGS sequence"/>
</dbReference>
<evidence type="ECO:0000256" key="1">
    <source>
        <dbReference type="SAM" id="Phobius"/>
    </source>
</evidence>
<keyword evidence="3" id="KW-1185">Reference proteome</keyword>
<protein>
    <submittedName>
        <fullName evidence="2">Uncharacterized protein</fullName>
    </submittedName>
</protein>
<keyword evidence="1" id="KW-1133">Transmembrane helix</keyword>
<dbReference type="AlphaFoldDB" id="A0AAD5QT66"/>